<dbReference type="OrthoDB" id="6272603at2759"/>
<name>A0A3P6PT36_DIBLA</name>
<feature type="transmembrane region" description="Helical" evidence="5">
    <location>
        <begin position="43"/>
        <end position="66"/>
    </location>
</feature>
<organism evidence="6 7">
    <name type="scientific">Dibothriocephalus latus</name>
    <name type="common">Fish tapeworm</name>
    <name type="synonym">Diphyllobothrium latum</name>
    <dbReference type="NCBI Taxonomy" id="60516"/>
    <lineage>
        <taxon>Eukaryota</taxon>
        <taxon>Metazoa</taxon>
        <taxon>Spiralia</taxon>
        <taxon>Lophotrochozoa</taxon>
        <taxon>Platyhelminthes</taxon>
        <taxon>Cestoda</taxon>
        <taxon>Eucestoda</taxon>
        <taxon>Diphyllobothriidea</taxon>
        <taxon>Diphyllobothriidae</taxon>
        <taxon>Dibothriocephalus</taxon>
    </lineage>
</organism>
<reference evidence="6 7" key="1">
    <citation type="submission" date="2018-11" db="EMBL/GenBank/DDBJ databases">
        <authorList>
            <consortium name="Pathogen Informatics"/>
        </authorList>
    </citation>
    <scope>NUCLEOTIDE SEQUENCE [LARGE SCALE GENOMIC DNA]</scope>
</reference>
<evidence type="ECO:0000256" key="5">
    <source>
        <dbReference type="SAM" id="Phobius"/>
    </source>
</evidence>
<feature type="transmembrane region" description="Helical" evidence="5">
    <location>
        <begin position="73"/>
        <end position="93"/>
    </location>
</feature>
<sequence length="141" mass="15001">MKTSQGFVRSILNKAFSSGAKLDNQDAEYLTQFILDVATGVSIILIVVGLALAALCFVGAVASWCARGILLKIYAVILAVLLVAQIVAVAVLFSDPARLTQYIITAMTELLKTLNKEDQVGKASTAIWTLAMTVRIVALTA</sequence>
<dbReference type="GO" id="GO:0016020">
    <property type="term" value="C:membrane"/>
    <property type="evidence" value="ECO:0007669"/>
    <property type="project" value="UniProtKB-SubCell"/>
</dbReference>
<evidence type="ECO:0000313" key="6">
    <source>
        <dbReference type="EMBL" id="VDK40382.1"/>
    </source>
</evidence>
<accession>A0A3P6PT36</accession>
<evidence type="ECO:0000313" key="7">
    <source>
        <dbReference type="Proteomes" id="UP000281553"/>
    </source>
</evidence>
<evidence type="ECO:0000256" key="3">
    <source>
        <dbReference type="ARBA" id="ARBA00022989"/>
    </source>
</evidence>
<dbReference type="AlphaFoldDB" id="A0A3P6PT36"/>
<protein>
    <submittedName>
        <fullName evidence="6">Uncharacterized protein</fullName>
    </submittedName>
</protein>
<proteinExistence type="predicted"/>
<keyword evidence="2 5" id="KW-0812">Transmembrane</keyword>
<dbReference type="InterPro" id="IPR018499">
    <property type="entry name" value="Tetraspanin/Peripherin"/>
</dbReference>
<keyword evidence="3 5" id="KW-1133">Transmembrane helix</keyword>
<evidence type="ECO:0000256" key="1">
    <source>
        <dbReference type="ARBA" id="ARBA00004141"/>
    </source>
</evidence>
<evidence type="ECO:0000256" key="4">
    <source>
        <dbReference type="ARBA" id="ARBA00023136"/>
    </source>
</evidence>
<evidence type="ECO:0000256" key="2">
    <source>
        <dbReference type="ARBA" id="ARBA00022692"/>
    </source>
</evidence>
<gene>
    <name evidence="6" type="ORF">DILT_LOCUS1134</name>
</gene>
<comment type="subcellular location">
    <subcellularLocation>
        <location evidence="1">Membrane</location>
        <topology evidence="1">Multi-pass membrane protein</topology>
    </subcellularLocation>
</comment>
<keyword evidence="7" id="KW-1185">Reference proteome</keyword>
<dbReference type="EMBL" id="UYRU01006741">
    <property type="protein sequence ID" value="VDK40382.1"/>
    <property type="molecule type" value="Genomic_DNA"/>
</dbReference>
<dbReference type="Proteomes" id="UP000281553">
    <property type="component" value="Unassembled WGS sequence"/>
</dbReference>
<keyword evidence="4 5" id="KW-0472">Membrane</keyword>
<dbReference type="Pfam" id="PF00335">
    <property type="entry name" value="Tetraspanin"/>
    <property type="match status" value="1"/>
</dbReference>